<evidence type="ECO:0000313" key="2">
    <source>
        <dbReference type="EMBL" id="MCR6507100.1"/>
    </source>
</evidence>
<dbReference type="EMBL" id="JAMZEE010000004">
    <property type="protein sequence ID" value="MCR6507100.1"/>
    <property type="molecule type" value="Genomic_DNA"/>
</dbReference>
<reference evidence="2" key="2">
    <citation type="submission" date="2022-04" db="EMBL/GenBank/DDBJ databases">
        <authorList>
            <person name="Fokt H."/>
            <person name="Baines J."/>
        </authorList>
    </citation>
    <scope>NUCLEOTIDE SEQUENCE</scope>
    <source>
        <strain evidence="2">KH569_7</strain>
    </source>
</reference>
<sequence>MDEGFLRLSRKFFSNEMWKVARKFSECEAWLDLIQSARFEATDKAYSELIGGREISYTRGQYPASVSFLMKRWQWSEKKVRYFLAKLKKRGMITTCNKQGMTVITLCNYDEYNPVKGRQRDVDKGIDNNKEISGLNHALGELRAELRATTEKMAQKIEELGQAKGNNKKKDEEDNNIPPTPPKGGGKKNKPKEINSKARLLFEQHFRETFGADYYWTAKDAGAMSQLLNKLKFQREQKKMDVSDDSLLYALQYLLSSVKEGWIFDNFSVTNINSKFNEIVAQAKNGNNRKPDTKPDESSAGIKSIVFGKQS</sequence>
<comment type="caution">
    <text evidence="2">The sequence shown here is derived from an EMBL/GenBank/DDBJ whole genome shotgun (WGS) entry which is preliminary data.</text>
</comment>
<dbReference type="RefSeq" id="WP_229095771.1">
    <property type="nucleotide sequence ID" value="NZ_JAMZEE010000004.1"/>
</dbReference>
<gene>
    <name evidence="2" type="ORF">M1B78_02655</name>
</gene>
<reference evidence="2" key="1">
    <citation type="journal article" date="2022" name="Arch. Microbiol.">
        <title>Bacteroides muris sp. nov. isolated from the cecum of wild-derived house mice.</title>
        <authorList>
            <person name="Fokt H."/>
            <person name="Unni R."/>
            <person name="Repnik U."/>
            <person name="Schmitz R.A."/>
            <person name="Bramkamp M."/>
            <person name="Baines J.F."/>
            <person name="Unterweger D."/>
        </authorList>
    </citation>
    <scope>NUCLEOTIDE SEQUENCE</scope>
    <source>
        <strain evidence="2">KH569_7</strain>
    </source>
</reference>
<dbReference type="Proteomes" id="UP001143810">
    <property type="component" value="Unassembled WGS sequence"/>
</dbReference>
<feature type="region of interest" description="Disordered" evidence="1">
    <location>
        <begin position="160"/>
        <end position="192"/>
    </location>
</feature>
<organism evidence="2 3">
    <name type="scientific">Bacteroides muris</name>
    <name type="common">ex Fokt et al. 2023</name>
    <dbReference type="NCBI Taxonomy" id="2937417"/>
    <lineage>
        <taxon>Bacteria</taxon>
        <taxon>Pseudomonadati</taxon>
        <taxon>Bacteroidota</taxon>
        <taxon>Bacteroidia</taxon>
        <taxon>Bacteroidales</taxon>
        <taxon>Bacteroidaceae</taxon>
        <taxon>Bacteroides</taxon>
    </lineage>
</organism>
<name>A0A9X2NWY3_9BACE</name>
<dbReference type="AlphaFoldDB" id="A0A9X2NWY3"/>
<proteinExistence type="predicted"/>
<protein>
    <submittedName>
        <fullName evidence="2">Uncharacterized protein</fullName>
    </submittedName>
</protein>
<accession>A0A9X2NWY3</accession>
<evidence type="ECO:0000313" key="3">
    <source>
        <dbReference type="Proteomes" id="UP001143810"/>
    </source>
</evidence>
<feature type="region of interest" description="Disordered" evidence="1">
    <location>
        <begin position="284"/>
        <end position="311"/>
    </location>
</feature>
<evidence type="ECO:0000256" key="1">
    <source>
        <dbReference type="SAM" id="MobiDB-lite"/>
    </source>
</evidence>